<dbReference type="InterPro" id="IPR011008">
    <property type="entry name" value="Dimeric_a/b-barrel"/>
</dbReference>
<protein>
    <recommendedName>
        <fullName evidence="5 8">Muconolactone Delta-isomerase</fullName>
        <shortName evidence="8">MIase</shortName>
        <ecNumber evidence="5 8">5.3.3.4</ecNumber>
    </recommendedName>
</protein>
<dbReference type="InterPro" id="IPR003464">
    <property type="entry name" value="Muconolactone_d_Isoase"/>
</dbReference>
<keyword evidence="7 8" id="KW-0413">Isomerase</keyword>
<feature type="domain" description="Muconolactone isomerase" evidence="9">
    <location>
        <begin position="1"/>
        <end position="89"/>
    </location>
</feature>
<dbReference type="SUPFAM" id="SSF54909">
    <property type="entry name" value="Dimeric alpha+beta barrel"/>
    <property type="match status" value="1"/>
</dbReference>
<evidence type="ECO:0000313" key="11">
    <source>
        <dbReference type="Proteomes" id="UP000436822"/>
    </source>
</evidence>
<dbReference type="RefSeq" id="WP_159809004.1">
    <property type="nucleotide sequence ID" value="NZ_BLJE01000004.1"/>
</dbReference>
<dbReference type="GO" id="GO:0042952">
    <property type="term" value="P:beta-ketoadipate pathway"/>
    <property type="evidence" value="ECO:0007669"/>
    <property type="project" value="UniProtKB-UniPathway"/>
</dbReference>
<keyword evidence="6 8" id="KW-0058">Aromatic hydrocarbons catabolism</keyword>
<evidence type="ECO:0000256" key="4">
    <source>
        <dbReference type="ARBA" id="ARBA00011365"/>
    </source>
</evidence>
<dbReference type="UniPathway" id="UPA00157">
    <property type="reaction ID" value="UER00260"/>
</dbReference>
<comment type="similarity">
    <text evidence="3 8">Belongs to the muconolactone Delta-isomerase family.</text>
</comment>
<dbReference type="InterPro" id="IPR026029">
    <property type="entry name" value="MLI_dom"/>
</dbReference>
<dbReference type="GO" id="GO:0016159">
    <property type="term" value="F:muconolactone delta-isomerase activity"/>
    <property type="evidence" value="ECO:0007669"/>
    <property type="project" value="UniProtKB-EC"/>
</dbReference>
<evidence type="ECO:0000259" key="9">
    <source>
        <dbReference type="Pfam" id="PF02426"/>
    </source>
</evidence>
<evidence type="ECO:0000256" key="7">
    <source>
        <dbReference type="ARBA" id="ARBA00023235"/>
    </source>
</evidence>
<gene>
    <name evidence="10" type="primary">catC</name>
    <name evidence="10" type="ORF">KIN_32520</name>
</gene>
<evidence type="ECO:0000256" key="3">
    <source>
        <dbReference type="ARBA" id="ARBA00010882"/>
    </source>
</evidence>
<proteinExistence type="inferred from homology"/>
<evidence type="ECO:0000256" key="8">
    <source>
        <dbReference type="PIRNR" id="PIRNR001486"/>
    </source>
</evidence>
<keyword evidence="11" id="KW-1185">Reference proteome</keyword>
<sequence length="94" mass="10709">MLFLVRMDVCLPSDLSDQEAETLKHQEKLYAQKLQCEGTWLHLWRVAGHYANVSVFSVEDLDTLHTALTGLPFFPFLEIEITPLCAHPSRVAPE</sequence>
<dbReference type="Pfam" id="PF02426">
    <property type="entry name" value="MIase"/>
    <property type="match status" value="1"/>
</dbReference>
<comment type="subunit">
    <text evidence="4">Homodecamer.</text>
</comment>
<organism evidence="10 11">
    <name type="scientific">Litoreibacter roseus</name>
    <dbReference type="NCBI Taxonomy" id="2601869"/>
    <lineage>
        <taxon>Bacteria</taxon>
        <taxon>Pseudomonadati</taxon>
        <taxon>Pseudomonadota</taxon>
        <taxon>Alphaproteobacteria</taxon>
        <taxon>Rhodobacterales</taxon>
        <taxon>Roseobacteraceae</taxon>
        <taxon>Litoreibacter</taxon>
    </lineage>
</organism>
<dbReference type="OrthoDB" id="2889526at2"/>
<evidence type="ECO:0000256" key="5">
    <source>
        <dbReference type="ARBA" id="ARBA00012070"/>
    </source>
</evidence>
<comment type="caution">
    <text evidence="10">The sequence shown here is derived from an EMBL/GenBank/DDBJ whole genome shotgun (WGS) entry which is preliminary data.</text>
</comment>
<name>A0A6N6JLM1_9RHOB</name>
<evidence type="ECO:0000313" key="10">
    <source>
        <dbReference type="EMBL" id="GFE66178.1"/>
    </source>
</evidence>
<dbReference type="EMBL" id="BLJE01000004">
    <property type="protein sequence ID" value="GFE66178.1"/>
    <property type="molecule type" value="Genomic_DNA"/>
</dbReference>
<comment type="pathway">
    <text evidence="2 8">Aromatic compound metabolism; beta-ketoadipate pathway; 5-oxo-4,5-dihydro-2-furylacetate from catechol: step 3/3.</text>
</comment>
<evidence type="ECO:0000256" key="1">
    <source>
        <dbReference type="ARBA" id="ARBA00001739"/>
    </source>
</evidence>
<dbReference type="Proteomes" id="UP000436822">
    <property type="component" value="Unassembled WGS sequence"/>
</dbReference>
<reference evidence="10 11" key="1">
    <citation type="submission" date="2019-12" db="EMBL/GenBank/DDBJ databases">
        <title>Litoreibacter badius sp. nov., a novel bacteriochlorophyll a-containing bacterium in the genus Litoreibacter.</title>
        <authorList>
            <person name="Kanamuro M."/>
            <person name="Takabe Y."/>
            <person name="Mori K."/>
            <person name="Takaichi S."/>
            <person name="Hanada S."/>
        </authorList>
    </citation>
    <scope>NUCLEOTIDE SEQUENCE [LARGE SCALE GENOMIC DNA]</scope>
    <source>
        <strain evidence="10 11">K6</strain>
    </source>
</reference>
<dbReference type="AlphaFoldDB" id="A0A6N6JLM1"/>
<evidence type="ECO:0000256" key="6">
    <source>
        <dbReference type="ARBA" id="ARBA00022797"/>
    </source>
</evidence>
<dbReference type="PIRSF" id="PIRSF001486">
    <property type="entry name" value="CatC"/>
    <property type="match status" value="1"/>
</dbReference>
<comment type="catalytic activity">
    <reaction evidence="1 8">
        <text>(S)-muconolactone = (4,5-dihydro-5-oxofuran-2-yl)-acetate</text>
        <dbReference type="Rhea" id="RHEA:12348"/>
        <dbReference type="ChEBI" id="CHEBI:58425"/>
        <dbReference type="ChEBI" id="CHEBI:58736"/>
        <dbReference type="EC" id="5.3.3.4"/>
    </reaction>
</comment>
<dbReference type="Gene3D" id="3.30.70.1060">
    <property type="entry name" value="Dimeric alpha+beta barrel"/>
    <property type="match status" value="1"/>
</dbReference>
<dbReference type="EC" id="5.3.3.4" evidence="5 8"/>
<evidence type="ECO:0000256" key="2">
    <source>
        <dbReference type="ARBA" id="ARBA00005193"/>
    </source>
</evidence>
<accession>A0A6N6JLM1</accession>